<accession>A0A167YGE3</accession>
<evidence type="ECO:0000313" key="11">
    <source>
        <dbReference type="Proteomes" id="UP000242877"/>
    </source>
</evidence>
<feature type="compositionally biased region" description="Basic residues" evidence="6">
    <location>
        <begin position="273"/>
        <end position="285"/>
    </location>
</feature>
<protein>
    <submittedName>
        <fullName evidence="10">Ribosome maturation protein SBDS</fullName>
    </submittedName>
</protein>
<dbReference type="GO" id="GO:0005737">
    <property type="term" value="C:cytoplasm"/>
    <property type="evidence" value="ECO:0007669"/>
    <property type="project" value="UniProtKB-SubCell"/>
</dbReference>
<comment type="subcellular location">
    <subcellularLocation>
        <location evidence="1">Cytoplasm</location>
    </subcellularLocation>
</comment>
<keyword evidence="11" id="KW-1185">Reference proteome</keyword>
<dbReference type="InterPro" id="IPR037188">
    <property type="entry name" value="Sdo1/SBDS_central_sf"/>
</dbReference>
<dbReference type="PANTHER" id="PTHR10927">
    <property type="entry name" value="RIBOSOME MATURATION PROTEIN SBDS"/>
    <property type="match status" value="1"/>
</dbReference>
<evidence type="ECO:0000256" key="5">
    <source>
        <dbReference type="ARBA" id="ARBA00049708"/>
    </source>
</evidence>
<dbReference type="InterPro" id="IPR019783">
    <property type="entry name" value="SDO1/SBDS_N"/>
</dbReference>
<proteinExistence type="inferred from homology"/>
<name>A0A167YGE3_9EURO</name>
<feature type="region of interest" description="Disordered" evidence="6">
    <location>
        <begin position="141"/>
        <end position="200"/>
    </location>
</feature>
<comment type="similarity">
    <text evidence="2">Belongs to the SDO1/SBDS family.</text>
</comment>
<dbReference type="Pfam" id="PF20268">
    <property type="entry name" value="SBDS_C"/>
    <property type="match status" value="1"/>
</dbReference>
<dbReference type="InterPro" id="IPR036786">
    <property type="entry name" value="Ribosome_mat_SBDS_N_sf"/>
</dbReference>
<dbReference type="VEuPathDB" id="FungiDB:AAP_03478"/>
<feature type="domain" description="Ribosome maturation protein SDO1/SBDS C-terminal" evidence="9">
    <location>
        <begin position="309"/>
        <end position="366"/>
    </location>
</feature>
<gene>
    <name evidence="10" type="ORF">AAP_03478</name>
</gene>
<evidence type="ECO:0000313" key="10">
    <source>
        <dbReference type="EMBL" id="KZZ91308.1"/>
    </source>
</evidence>
<evidence type="ECO:0000256" key="4">
    <source>
        <dbReference type="ARBA" id="ARBA00022517"/>
    </source>
</evidence>
<evidence type="ECO:0000259" key="9">
    <source>
        <dbReference type="Pfam" id="PF20268"/>
    </source>
</evidence>
<keyword evidence="3" id="KW-0963">Cytoplasm</keyword>
<dbReference type="PANTHER" id="PTHR10927:SF1">
    <property type="entry name" value="RIBOSOME MATURATION PROTEIN SBDS"/>
    <property type="match status" value="1"/>
</dbReference>
<dbReference type="InterPro" id="IPR039100">
    <property type="entry name" value="Sdo1/SBDS-like"/>
</dbReference>
<sequence length="372" mass="40390">MPINQPSNQIKFTNVAIVRLKKGKKRFELACYKNKLLEYRSGTEDDLDNVLQIPTIFLQVSKGNSAPNADLAKAFGPKTSKEEIIQEILRKGEVQVGERERKEALDRIEREVLEMVSSRLVDPGTKRVYTTGMISKALNQLSSASGQHQQQAGEKEKMKSKATIAAEHEQEVALETKATEEGDSSISPAANKRPLWTGVTQSKSAKQQALDAIKALIAWQPIPVMRARMRLRITCPVAILKHTVKAAPAPTSSSETGAGMGTDTEEPAPSAKASKKKGKGGKKGKKGGDDDDGADFNESTPAPTGKTTAGTVKDRILSYIEEIETQETTGDEWEIVGFAEPGAFKGLSEFVGGETRGKGRVEVLDMSVRHDD</sequence>
<feature type="region of interest" description="Disordered" evidence="6">
    <location>
        <begin position="245"/>
        <end position="309"/>
    </location>
</feature>
<dbReference type="Proteomes" id="UP000242877">
    <property type="component" value="Unassembled WGS sequence"/>
</dbReference>
<organism evidence="10 11">
    <name type="scientific">Ascosphaera apis ARSEF 7405</name>
    <dbReference type="NCBI Taxonomy" id="392613"/>
    <lineage>
        <taxon>Eukaryota</taxon>
        <taxon>Fungi</taxon>
        <taxon>Dikarya</taxon>
        <taxon>Ascomycota</taxon>
        <taxon>Pezizomycotina</taxon>
        <taxon>Eurotiomycetes</taxon>
        <taxon>Eurotiomycetidae</taxon>
        <taxon>Onygenales</taxon>
        <taxon>Ascosphaeraceae</taxon>
        <taxon>Ascosphaera</taxon>
    </lineage>
</organism>
<evidence type="ECO:0000256" key="2">
    <source>
        <dbReference type="ARBA" id="ARBA00007433"/>
    </source>
</evidence>
<dbReference type="Gene3D" id="3.30.70.240">
    <property type="match status" value="1"/>
</dbReference>
<dbReference type="InterPro" id="IPR018978">
    <property type="entry name" value="SDO1/SBDS_central"/>
</dbReference>
<dbReference type="Gene3D" id="1.10.10.900">
    <property type="entry name" value="SBDS protein C-terminal domain, subdomain 1"/>
    <property type="match status" value="1"/>
</dbReference>
<reference evidence="10 11" key="1">
    <citation type="journal article" date="2016" name="Genome Biol. Evol.">
        <title>Divergent and convergent evolution of fungal pathogenicity.</title>
        <authorList>
            <person name="Shang Y."/>
            <person name="Xiao G."/>
            <person name="Zheng P."/>
            <person name="Cen K."/>
            <person name="Zhan S."/>
            <person name="Wang C."/>
        </authorList>
    </citation>
    <scope>NUCLEOTIDE SEQUENCE [LARGE SCALE GENOMIC DNA]</scope>
    <source>
        <strain evidence="10 11">ARSEF 7405</strain>
    </source>
</reference>
<evidence type="ECO:0000259" key="7">
    <source>
        <dbReference type="Pfam" id="PF01172"/>
    </source>
</evidence>
<feature type="compositionally biased region" description="Low complexity" evidence="6">
    <location>
        <begin position="141"/>
        <end position="152"/>
    </location>
</feature>
<evidence type="ECO:0000259" key="8">
    <source>
        <dbReference type="Pfam" id="PF09377"/>
    </source>
</evidence>
<dbReference type="InterPro" id="IPR046928">
    <property type="entry name" value="SDO1/SBDS_C"/>
</dbReference>
<evidence type="ECO:0000256" key="1">
    <source>
        <dbReference type="ARBA" id="ARBA00004496"/>
    </source>
</evidence>
<keyword evidence="4" id="KW-0690">Ribosome biogenesis</keyword>
<evidence type="ECO:0000256" key="6">
    <source>
        <dbReference type="SAM" id="MobiDB-lite"/>
    </source>
</evidence>
<dbReference type="GO" id="GO:0042254">
    <property type="term" value="P:ribosome biogenesis"/>
    <property type="evidence" value="ECO:0007669"/>
    <property type="project" value="UniProtKB-KW"/>
</dbReference>
<comment type="subunit">
    <text evidence="5">Associates with the 60S ribosomal subunit.</text>
</comment>
<dbReference type="Gene3D" id="3.30.1250.10">
    <property type="entry name" value="Ribosome maturation protein SBDS, N-terminal domain"/>
    <property type="match status" value="1"/>
</dbReference>
<feature type="domain" description="Ribosome maturation protein SDO1/SBDS N-terminal" evidence="7">
    <location>
        <begin position="14"/>
        <end position="102"/>
    </location>
</feature>
<dbReference type="SUPFAM" id="SSF89895">
    <property type="entry name" value="FYSH domain"/>
    <property type="match status" value="1"/>
</dbReference>
<dbReference type="Pfam" id="PF09377">
    <property type="entry name" value="SBDS_domain_II"/>
    <property type="match status" value="1"/>
</dbReference>
<dbReference type="AlphaFoldDB" id="A0A167YGE3"/>
<feature type="compositionally biased region" description="Low complexity" evidence="6">
    <location>
        <begin position="300"/>
        <end position="309"/>
    </location>
</feature>
<dbReference type="SUPFAM" id="SSF109728">
    <property type="entry name" value="Hypothetical protein AF0491, middle domain"/>
    <property type="match status" value="1"/>
</dbReference>
<dbReference type="OrthoDB" id="10253092at2759"/>
<dbReference type="EMBL" id="AZGZ01000014">
    <property type="protein sequence ID" value="KZZ91308.1"/>
    <property type="molecule type" value="Genomic_DNA"/>
</dbReference>
<comment type="caution">
    <text evidence="10">The sequence shown here is derived from an EMBL/GenBank/DDBJ whole genome shotgun (WGS) entry which is preliminary data.</text>
</comment>
<dbReference type="Pfam" id="PF01172">
    <property type="entry name" value="SBDS_N"/>
    <property type="match status" value="1"/>
</dbReference>
<feature type="domain" description="Ribosome maturation protein SDO1/SBDS central" evidence="8">
    <location>
        <begin position="110"/>
        <end position="227"/>
    </location>
</feature>
<evidence type="ECO:0000256" key="3">
    <source>
        <dbReference type="ARBA" id="ARBA00022490"/>
    </source>
</evidence>